<proteinExistence type="predicted"/>
<evidence type="ECO:0000313" key="5">
    <source>
        <dbReference type="EMBL" id="APZ41705.1"/>
    </source>
</evidence>
<dbReference type="PROSITE" id="PS50932">
    <property type="entry name" value="HTH_LACI_2"/>
    <property type="match status" value="1"/>
</dbReference>
<reference evidence="5 6" key="1">
    <citation type="submission" date="2017-01" db="EMBL/GenBank/DDBJ databases">
        <title>Draft sequence of Acidihalobacter ferrooxidans strain DSM 14175 (strain V8).</title>
        <authorList>
            <person name="Khaleque H.N."/>
            <person name="Ramsay J.P."/>
            <person name="Murphy R.J.T."/>
            <person name="Kaksonen A.H."/>
            <person name="Boxall N.J."/>
            <person name="Watkin E.L.J."/>
        </authorList>
    </citation>
    <scope>NUCLEOTIDE SEQUENCE [LARGE SCALE GENOMIC DNA]</scope>
    <source>
        <strain evidence="5 6">V8</strain>
    </source>
</reference>
<dbReference type="SUPFAM" id="SSF53822">
    <property type="entry name" value="Periplasmic binding protein-like I"/>
    <property type="match status" value="1"/>
</dbReference>
<organism evidence="5 6">
    <name type="scientific">Acidihalobacter ferrooxydans</name>
    <dbReference type="NCBI Taxonomy" id="1765967"/>
    <lineage>
        <taxon>Bacteria</taxon>
        <taxon>Pseudomonadati</taxon>
        <taxon>Pseudomonadota</taxon>
        <taxon>Gammaproteobacteria</taxon>
        <taxon>Chromatiales</taxon>
        <taxon>Ectothiorhodospiraceae</taxon>
        <taxon>Acidihalobacter</taxon>
    </lineage>
</organism>
<gene>
    <name evidence="5" type="ORF">BW247_00125</name>
</gene>
<feature type="domain" description="HTH lacI-type" evidence="4">
    <location>
        <begin position="3"/>
        <end position="57"/>
    </location>
</feature>
<dbReference type="PANTHER" id="PTHR30146">
    <property type="entry name" value="LACI-RELATED TRANSCRIPTIONAL REPRESSOR"/>
    <property type="match status" value="1"/>
</dbReference>
<dbReference type="STRING" id="1765967.BW247_00125"/>
<dbReference type="CDD" id="cd01392">
    <property type="entry name" value="HTH_LacI"/>
    <property type="match status" value="1"/>
</dbReference>
<dbReference type="KEGG" id="afy:BW247_00125"/>
<evidence type="ECO:0000313" key="6">
    <source>
        <dbReference type="Proteomes" id="UP000243807"/>
    </source>
</evidence>
<name>A0A1P8UCY0_9GAMM</name>
<dbReference type="PROSITE" id="PS00356">
    <property type="entry name" value="HTH_LACI_1"/>
    <property type="match status" value="1"/>
</dbReference>
<dbReference type="GO" id="GO:0000976">
    <property type="term" value="F:transcription cis-regulatory region binding"/>
    <property type="evidence" value="ECO:0007669"/>
    <property type="project" value="TreeGrafter"/>
</dbReference>
<evidence type="ECO:0000256" key="1">
    <source>
        <dbReference type="ARBA" id="ARBA00023015"/>
    </source>
</evidence>
<evidence type="ECO:0000256" key="2">
    <source>
        <dbReference type="ARBA" id="ARBA00023125"/>
    </source>
</evidence>
<dbReference type="InterPro" id="IPR046335">
    <property type="entry name" value="LacI/GalR-like_sensor"/>
</dbReference>
<dbReference type="EMBL" id="CP019434">
    <property type="protein sequence ID" value="APZ41705.1"/>
    <property type="molecule type" value="Genomic_DNA"/>
</dbReference>
<dbReference type="Pfam" id="PF00356">
    <property type="entry name" value="LacI"/>
    <property type="match status" value="1"/>
</dbReference>
<dbReference type="SUPFAM" id="SSF47413">
    <property type="entry name" value="lambda repressor-like DNA-binding domains"/>
    <property type="match status" value="1"/>
</dbReference>
<dbReference type="CDD" id="cd06267">
    <property type="entry name" value="PBP1_LacI_sugar_binding-like"/>
    <property type="match status" value="1"/>
</dbReference>
<sequence length="327" mass="35557">MYATLEDVAKAAGVSTATVSYVINNTKPVSAKTRAKVEAKVTALGYRPSASARALRTGRHRMLGLLLPDLANPFFPALAQTVAETARDLGYGLMLSVTGNDSEVRALSAIQQRVDGIVWVPETRQPDIKPHRPTVLIDRIGPELTEFDSVSADHRDGGRLLARKVRELGHHRIGLLAGPAGSVSGRQRREALCAELGDRQPAWIIEVPYSSELPEAAVRQLLHTDATLVVAANDAVAIGAMRVLKANGRRVPADISLIGFDDIPWATLVDPPLSTVRQPVRAIGRRAVELLRRRLDTETSEPTHLILPVEYVARGTTRRLAQEEPLT</sequence>
<dbReference type="SMART" id="SM00354">
    <property type="entry name" value="HTH_LACI"/>
    <property type="match status" value="1"/>
</dbReference>
<evidence type="ECO:0000259" key="4">
    <source>
        <dbReference type="PROSITE" id="PS50932"/>
    </source>
</evidence>
<keyword evidence="6" id="KW-1185">Reference proteome</keyword>
<dbReference type="PANTHER" id="PTHR30146:SF109">
    <property type="entry name" value="HTH-TYPE TRANSCRIPTIONAL REGULATOR GALS"/>
    <property type="match status" value="1"/>
</dbReference>
<dbReference type="InterPro" id="IPR028082">
    <property type="entry name" value="Peripla_BP_I"/>
</dbReference>
<dbReference type="Gene3D" id="1.10.260.40">
    <property type="entry name" value="lambda repressor-like DNA-binding domains"/>
    <property type="match status" value="1"/>
</dbReference>
<accession>A0A1P8UCY0</accession>
<keyword evidence="3" id="KW-0804">Transcription</keyword>
<dbReference type="AlphaFoldDB" id="A0A1P8UCY0"/>
<dbReference type="PRINTS" id="PR00036">
    <property type="entry name" value="HTHLACI"/>
</dbReference>
<dbReference type="InterPro" id="IPR000843">
    <property type="entry name" value="HTH_LacI"/>
</dbReference>
<dbReference type="Pfam" id="PF13377">
    <property type="entry name" value="Peripla_BP_3"/>
    <property type="match status" value="1"/>
</dbReference>
<dbReference type="GO" id="GO:0003700">
    <property type="term" value="F:DNA-binding transcription factor activity"/>
    <property type="evidence" value="ECO:0007669"/>
    <property type="project" value="TreeGrafter"/>
</dbReference>
<dbReference type="Gene3D" id="3.40.50.2300">
    <property type="match status" value="2"/>
</dbReference>
<evidence type="ECO:0000256" key="3">
    <source>
        <dbReference type="ARBA" id="ARBA00023163"/>
    </source>
</evidence>
<protein>
    <recommendedName>
        <fullName evidence="4">HTH lacI-type domain-containing protein</fullName>
    </recommendedName>
</protein>
<dbReference type="Proteomes" id="UP000243807">
    <property type="component" value="Chromosome"/>
</dbReference>
<dbReference type="OrthoDB" id="9798934at2"/>
<keyword evidence="1" id="KW-0805">Transcription regulation</keyword>
<dbReference type="InterPro" id="IPR010982">
    <property type="entry name" value="Lambda_DNA-bd_dom_sf"/>
</dbReference>
<keyword evidence="2" id="KW-0238">DNA-binding</keyword>
<dbReference type="RefSeq" id="WP_076835034.1">
    <property type="nucleotide sequence ID" value="NZ_CP019434.1"/>
</dbReference>